<feature type="binding site" evidence="11">
    <location>
        <position position="1515"/>
    </location>
    <ligand>
        <name>Mg(2+)</name>
        <dbReference type="ChEBI" id="CHEBI:18420"/>
        <label>1</label>
    </ligand>
</feature>
<evidence type="ECO:0000256" key="9">
    <source>
        <dbReference type="ARBA" id="ARBA00023235"/>
    </source>
</evidence>
<feature type="domain" description="WW" evidence="14">
    <location>
        <begin position="456"/>
        <end position="490"/>
    </location>
</feature>
<keyword evidence="8 11" id="KW-0460">Magnesium</keyword>
<keyword evidence="7 11" id="KW-0479">Metal-binding</keyword>
<evidence type="ECO:0000256" key="1">
    <source>
        <dbReference type="ARBA" id="ARBA00004496"/>
    </source>
</evidence>
<evidence type="ECO:0000256" key="10">
    <source>
        <dbReference type="PIRSR" id="PIRSR605002-2"/>
    </source>
</evidence>
<keyword evidence="13" id="KW-1133">Transmembrane helix</keyword>
<feature type="compositionally biased region" description="Polar residues" evidence="12">
    <location>
        <begin position="108"/>
        <end position="125"/>
    </location>
</feature>
<comment type="pathway">
    <text evidence="2">Nucleotide-sugar biosynthesis; GDP-alpha-D-mannose biosynthesis; alpha-D-mannose 1-phosphate from D-fructose 6-phosphate: step 2/2.</text>
</comment>
<dbReference type="InterPro" id="IPR001202">
    <property type="entry name" value="WW_dom"/>
</dbReference>
<evidence type="ECO:0000256" key="11">
    <source>
        <dbReference type="PIRSR" id="PIRSR605002-3"/>
    </source>
</evidence>
<keyword evidence="6" id="KW-0963">Cytoplasm</keyword>
<dbReference type="InterPro" id="IPR043169">
    <property type="entry name" value="PMM_cap"/>
</dbReference>
<dbReference type="SUPFAM" id="SSF51045">
    <property type="entry name" value="WW domain"/>
    <property type="match status" value="1"/>
</dbReference>
<dbReference type="InterPro" id="IPR038607">
    <property type="entry name" value="PhoD-like_sf"/>
</dbReference>
<dbReference type="PROSITE" id="PS50020">
    <property type="entry name" value="WW_DOMAIN_2"/>
    <property type="match status" value="1"/>
</dbReference>
<evidence type="ECO:0000313" key="16">
    <source>
        <dbReference type="Proteomes" id="UP000326757"/>
    </source>
</evidence>
<evidence type="ECO:0000256" key="7">
    <source>
        <dbReference type="ARBA" id="ARBA00022723"/>
    </source>
</evidence>
<feature type="binding site" evidence="11">
    <location>
        <position position="1501"/>
    </location>
    <ligand>
        <name>Mg(2+)</name>
        <dbReference type="ChEBI" id="CHEBI:18420"/>
        <label>1</label>
    </ligand>
</feature>
<feature type="binding site" evidence="11">
    <location>
        <position position="1513"/>
    </location>
    <ligand>
        <name>Mg(2+)</name>
        <dbReference type="ChEBI" id="CHEBI:18420"/>
        <label>1</label>
    </ligand>
</feature>
<dbReference type="Gene3D" id="3.60.21.70">
    <property type="entry name" value="PhoD-like phosphatase"/>
    <property type="match status" value="1"/>
</dbReference>
<keyword evidence="16" id="KW-1185">Reference proteome</keyword>
<feature type="binding site" evidence="10">
    <location>
        <position position="1419"/>
    </location>
    <ligand>
        <name>alpha-D-mannose 1-phosphate</name>
        <dbReference type="ChEBI" id="CHEBI:58409"/>
    </ligand>
</feature>
<dbReference type="InterPro" id="IPR005002">
    <property type="entry name" value="PMM"/>
</dbReference>
<feature type="binding site" evidence="10">
    <location>
        <position position="1464"/>
    </location>
    <ligand>
        <name>alpha-D-mannose 1-phosphate</name>
        <dbReference type="ChEBI" id="CHEBI:58409"/>
    </ligand>
</feature>
<protein>
    <recommendedName>
        <fullName evidence="5">phosphomannomutase</fullName>
        <ecNumber evidence="5">5.4.2.8</ecNumber>
    </recommendedName>
</protein>
<feature type="binding site" evidence="10">
    <location>
        <position position="1408"/>
    </location>
    <ligand>
        <name>alpha-D-mannose 1-phosphate</name>
        <dbReference type="ChEBI" id="CHEBI:58409"/>
    </ligand>
</feature>
<dbReference type="GO" id="GO:0004615">
    <property type="term" value="F:phosphomannomutase activity"/>
    <property type="evidence" value="ECO:0007669"/>
    <property type="project" value="UniProtKB-EC"/>
</dbReference>
<evidence type="ECO:0000256" key="5">
    <source>
        <dbReference type="ARBA" id="ARBA00012730"/>
    </source>
</evidence>
<dbReference type="NCBIfam" id="TIGR01484">
    <property type="entry name" value="HAD-SF-IIB"/>
    <property type="match status" value="1"/>
</dbReference>
<keyword evidence="13" id="KW-0812">Transmembrane</keyword>
<keyword evidence="13" id="KW-0472">Membrane</keyword>
<dbReference type="CDD" id="cd02585">
    <property type="entry name" value="HAD_PMM"/>
    <property type="match status" value="1"/>
</dbReference>
<gene>
    <name evidence="15" type="ORF">EYC80_006063</name>
</gene>
<feature type="compositionally biased region" description="Low complexity" evidence="12">
    <location>
        <begin position="222"/>
        <end position="235"/>
    </location>
</feature>
<dbReference type="Pfam" id="PF03332">
    <property type="entry name" value="PMM"/>
    <property type="match status" value="1"/>
</dbReference>
<feature type="binding site" evidence="10">
    <location>
        <position position="1303"/>
    </location>
    <ligand>
        <name>alpha-D-mannose 1-phosphate</name>
        <dbReference type="ChEBI" id="CHEBI:58409"/>
    </ligand>
</feature>
<dbReference type="SUPFAM" id="SSF56784">
    <property type="entry name" value="HAD-like"/>
    <property type="match status" value="1"/>
</dbReference>
<evidence type="ECO:0000256" key="6">
    <source>
        <dbReference type="ARBA" id="ARBA00022490"/>
    </source>
</evidence>
<comment type="caution">
    <text evidence="15">The sequence shown here is derived from an EMBL/GenBank/DDBJ whole genome shotgun (WGS) entry which is preliminary data.</text>
</comment>
<dbReference type="InterPro" id="IPR023214">
    <property type="entry name" value="HAD_sf"/>
</dbReference>
<dbReference type="EC" id="5.4.2.8" evidence="5"/>
<feature type="region of interest" description="Disordered" evidence="12">
    <location>
        <begin position="272"/>
        <end position="461"/>
    </location>
</feature>
<dbReference type="InterPro" id="IPR043904">
    <property type="entry name" value="PhoD_2-like"/>
</dbReference>
<proteinExistence type="inferred from homology"/>
<dbReference type="PROSITE" id="PS01159">
    <property type="entry name" value="WW_DOMAIN_1"/>
    <property type="match status" value="1"/>
</dbReference>
<dbReference type="InterPro" id="IPR006379">
    <property type="entry name" value="HAD-SF_hydro_IIB"/>
</dbReference>
<feature type="compositionally biased region" description="Polar residues" evidence="12">
    <location>
        <begin position="201"/>
        <end position="216"/>
    </location>
</feature>
<feature type="compositionally biased region" description="Pro residues" evidence="12">
    <location>
        <begin position="236"/>
        <end position="246"/>
    </location>
</feature>
<feature type="transmembrane region" description="Helical" evidence="13">
    <location>
        <begin position="1825"/>
        <end position="1847"/>
    </location>
</feature>
<feature type="transmembrane region" description="Helical" evidence="13">
    <location>
        <begin position="1587"/>
        <end position="1606"/>
    </location>
</feature>
<evidence type="ECO:0000313" key="15">
    <source>
        <dbReference type="EMBL" id="KAB8302702.1"/>
    </source>
</evidence>
<dbReference type="CDD" id="cd00201">
    <property type="entry name" value="WW"/>
    <property type="match status" value="1"/>
</dbReference>
<evidence type="ECO:0000256" key="12">
    <source>
        <dbReference type="SAM" id="MobiDB-lite"/>
    </source>
</evidence>
<comment type="subcellular location">
    <subcellularLocation>
        <location evidence="1">Cytoplasm</location>
    </subcellularLocation>
</comment>
<dbReference type="PANTHER" id="PTHR46689:SF2">
    <property type="entry name" value="WW DOMAIN PROTEIN (AFU_ORTHOLOGUE AFUA_6G06520)"/>
    <property type="match status" value="1"/>
</dbReference>
<dbReference type="FunFam" id="2.20.70.10:FF:000028">
    <property type="entry name" value="WW domain-containing protein"/>
    <property type="match status" value="1"/>
</dbReference>
<dbReference type="InterPro" id="IPR036020">
    <property type="entry name" value="WW_dom_sf"/>
</dbReference>
<comment type="subunit">
    <text evidence="4">Homodimer.</text>
</comment>
<dbReference type="UniPathway" id="UPA00126">
    <property type="reaction ID" value="UER00424"/>
</dbReference>
<dbReference type="PANTHER" id="PTHR46689">
    <property type="entry name" value="MEMBRANE PROTEIN, PUTATIVE-RELATED"/>
    <property type="match status" value="1"/>
</dbReference>
<dbReference type="InterPro" id="IPR018946">
    <property type="entry name" value="PhoD-like_MPP"/>
</dbReference>
<dbReference type="GO" id="GO:0046872">
    <property type="term" value="F:metal ion binding"/>
    <property type="evidence" value="ECO:0007669"/>
    <property type="project" value="UniProtKB-KW"/>
</dbReference>
<dbReference type="GO" id="GO:0005737">
    <property type="term" value="C:cytoplasm"/>
    <property type="evidence" value="ECO:0007669"/>
    <property type="project" value="UniProtKB-SubCell"/>
</dbReference>
<feature type="binding site" evidence="10">
    <location>
        <position position="1426"/>
    </location>
    <ligand>
        <name>alpha-D-mannose 1-phosphate</name>
        <dbReference type="ChEBI" id="CHEBI:58409"/>
    </ligand>
</feature>
<dbReference type="Gene3D" id="2.20.70.10">
    <property type="match status" value="1"/>
</dbReference>
<feature type="binding site" evidence="11">
    <location>
        <position position="1518"/>
    </location>
    <ligand>
        <name>Mg(2+)</name>
        <dbReference type="ChEBI" id="CHEBI:18420"/>
        <label>1</label>
    </ligand>
</feature>
<dbReference type="SMART" id="SM00456">
    <property type="entry name" value="WW"/>
    <property type="match status" value="1"/>
</dbReference>
<dbReference type="InterPro" id="IPR036412">
    <property type="entry name" value="HAD-like_sf"/>
</dbReference>
<accession>A0A5N6KG81</accession>
<dbReference type="GO" id="GO:0016020">
    <property type="term" value="C:membrane"/>
    <property type="evidence" value="ECO:0007669"/>
    <property type="project" value="TreeGrafter"/>
</dbReference>
<feature type="binding site" evidence="10">
    <location>
        <position position="1466"/>
    </location>
    <ligand>
        <name>alpha-D-mannose 1-phosphate</name>
        <dbReference type="ChEBI" id="CHEBI:58409"/>
    </ligand>
</feature>
<feature type="compositionally biased region" description="Basic and acidic residues" evidence="12">
    <location>
        <begin position="1749"/>
        <end position="1772"/>
    </location>
</feature>
<comment type="cofactor">
    <cofactor evidence="11">
        <name>Mg(2+)</name>
        <dbReference type="ChEBI" id="CHEBI:18420"/>
    </cofactor>
</comment>
<dbReference type="Gene3D" id="3.40.50.1000">
    <property type="entry name" value="HAD superfamily/HAD-like"/>
    <property type="match status" value="1"/>
</dbReference>
<sequence>MARRTGKPGDELFMQRPGDGSDSPTVTIEPLRIVKPASPPRHRAESSSSSRFASPPPANKHTFPLPPGASSSANPLPYPDDDDDDLFQKKPNPPYPDDRGKAPRRVASSDQESRTPGGSGRQNAYDTAPRFTSPIEKTGPGLSERRGNAPQALPSSPEISSPDREGMFGRLPPKEQNPPTGASAYSEGNRHYYPPPIPKPMSSNGTPTILSPTPKNDMNRFASTASTSTTRATRGSPPPPETPIDPPSEHGGGIEARYAASGIAGTATLSSLQAQNAAAAQRANQYAPPPVPQMPQSAPARPWTPTESPENAPHGPPRVYQGLNEITPSASPPAVTRPQRQGSAPPVNTLEQDFQRMQMSAEEPPPAYSSVTPGAANSRAYPAEKQQRTNPPAAIDTTPKPNIAPPLATPANNPDHPAFANEPRQEQIQQQPVEPGPSAQPTNVSPFQGVGPTSPPPLPEGWIAHLDQNSGQYYYIHLPTQATQWEFPKGPTPLNDVPLSPVQSTYAGYGNPMASPGLSMFNKQSLSSPGFQGMASPGFIGSPGFPPHTPGYAESIMSMASGTPTTAGFSGPPPTAGVDMYKVAPTNGVYFGPYLRYVNMDMENGVWLGTIMLVTDAPQPPTIHIHQSVDLSPNPRQLKPNPIYTHQRWVFYRYDIDLKMGDGPGDKWTYAITSHLGCTRYEFLVAGRFETNWRFIAHSGNDFAMNTTVNERSKLGGIGFMWKDILQKNVECGGFHVQLGLGDQIYGDRLWKEVPLLKQWLAMSGKENRRSAAWTARHDEDVSHAYFHYYTSHFDQPYLREAFAQIPHILQIDDHDIFDGYGSYPEYMQNSNMFRNIGRIGIQMYLLFQHHTTVDILRNVSTDIDLFTITGNGWHFVKYLGPSVVVVGPDCRSERNQRQVLAGPTYQGIFPKVATLPPSVQHCIWMISVPIIYPRLEAVESLAHTMATGKKAVNSTYNLLGKVTSSVAGVVGGKEAVATGFSHVKKAVGKSGLMGGVLNTFGDIDIADELRDMWTHESKDLERTYLIRTLQGIAHQKGIRMTFLSGDVNCCGAGLVHDPSHPSDHKTMYQIIASAVVAAPPPSYVLKMLHNNKPLYVPQNGVKTTNQVSDTKEDMMEIFQTDTNGGPRDMKKLMGRRNYVAFVAFDPDAMMGAMSTNGSMHSGNAGLAKLSLAVDFVVQGDGGFSPPTKYGPVVVPSLEFGRGSWEARSACHPMEILGWNSTASFESCISKLYETLRPVQYSWRAQSTLQMYSLSKRYNTMDYSLDIGWIQKEVINLFRHSLSDPSRIPSVFSMSMELSLPARLSASAEMLSLLAALRQKCAIGYVGGSDMAKQQEQLGTAEIPVTSLFDFCFAENGLTAFKSGVPLQSNSFIKWIGEARYKELVRFILHYVADLDIPVKRGTFVEFRNGMINVSPIGRNASVVERNEYEVYDKEHHIREKFIEALKEKFSGLDLTYSIGGQISFDVFPTGWDKTYCLQHLENDAKRPGGIEYTTIHFFGDKTYKGGNDYEIYEDKRTIGHSVKNPDDTMRDIRQLIRGGNRERLISNKSQSILIVSDHQSSRKISLEVRYVCVNYWTIYLIKHRSIPLFFSFLFFSFLPFQVHPIKLNNLIIQKRNNHVLPPSNNTRSIIPLIPRTIQLKIHTPTPRNPTPIRTRPGIQRRKINVPRVCRRTGIAVPHKRKMIRHAPAEHQPVAYLVPSDRLRIALLTLRVPGDIDRYLDVVWWAVAGGLGGKSRIAAVDAAAVAGREVSEGKGREGKGREGKGREGKGRGTSELYQRKLVTSQVGITSHSGGGVMDWRGWRCAMQDTVFKRREKRRRKKRGRALVYMVRCGWMFGTQLIIAQFLYTMMLVSRSCVAHGERGVHVKYEDAVRYYVKSWMGERFHGQLLGGALRIDVADMQQV</sequence>
<organism evidence="15 16">
    <name type="scientific">Monilinia laxa</name>
    <name type="common">Brown rot fungus</name>
    <name type="synonym">Sclerotinia laxa</name>
    <dbReference type="NCBI Taxonomy" id="61186"/>
    <lineage>
        <taxon>Eukaryota</taxon>
        <taxon>Fungi</taxon>
        <taxon>Dikarya</taxon>
        <taxon>Ascomycota</taxon>
        <taxon>Pezizomycotina</taxon>
        <taxon>Leotiomycetes</taxon>
        <taxon>Helotiales</taxon>
        <taxon>Sclerotiniaceae</taxon>
        <taxon>Monilinia</taxon>
    </lineage>
</organism>
<evidence type="ECO:0000256" key="13">
    <source>
        <dbReference type="SAM" id="Phobius"/>
    </source>
</evidence>
<comment type="similarity">
    <text evidence="3">Belongs to the eukaryotic PMM family.</text>
</comment>
<feature type="compositionally biased region" description="Low complexity" evidence="12">
    <location>
        <begin position="273"/>
        <end position="286"/>
    </location>
</feature>
<dbReference type="Pfam" id="PF19050">
    <property type="entry name" value="PhoD_2"/>
    <property type="match status" value="1"/>
</dbReference>
<dbReference type="CDD" id="cd07389">
    <property type="entry name" value="MPP_PhoD"/>
    <property type="match status" value="1"/>
</dbReference>
<name>A0A5N6KG81_MONLA</name>
<evidence type="ECO:0000256" key="3">
    <source>
        <dbReference type="ARBA" id="ARBA00009736"/>
    </source>
</evidence>
<dbReference type="Gene3D" id="3.30.1240.20">
    <property type="match status" value="1"/>
</dbReference>
<dbReference type="GO" id="GO:0009298">
    <property type="term" value="P:GDP-mannose biosynthetic process"/>
    <property type="evidence" value="ECO:0007669"/>
    <property type="project" value="UniProtKB-UniPathway"/>
</dbReference>
<evidence type="ECO:0000259" key="14">
    <source>
        <dbReference type="PROSITE" id="PS50020"/>
    </source>
</evidence>
<dbReference type="EMBL" id="VIGI01000003">
    <property type="protein sequence ID" value="KAB8302702.1"/>
    <property type="molecule type" value="Genomic_DNA"/>
</dbReference>
<reference evidence="15 16" key="1">
    <citation type="submission" date="2019-06" db="EMBL/GenBank/DDBJ databases">
        <title>Genome Sequence of the Brown Rot Fungal Pathogen Monilinia laxa.</title>
        <authorList>
            <person name="De Miccolis Angelini R.M."/>
            <person name="Landi L."/>
            <person name="Abate D."/>
            <person name="Pollastro S."/>
            <person name="Romanazzi G."/>
            <person name="Faretra F."/>
        </authorList>
    </citation>
    <scope>NUCLEOTIDE SEQUENCE [LARGE SCALE GENOMIC DNA]</scope>
    <source>
        <strain evidence="15 16">Mlax316</strain>
    </source>
</reference>
<dbReference type="Proteomes" id="UP000326757">
    <property type="component" value="Unassembled WGS sequence"/>
</dbReference>
<feature type="compositionally biased region" description="Polar residues" evidence="12">
    <location>
        <begin position="349"/>
        <end position="358"/>
    </location>
</feature>
<feature type="region of interest" description="Disordered" evidence="12">
    <location>
        <begin position="1748"/>
        <end position="1774"/>
    </location>
</feature>
<feature type="region of interest" description="Disordered" evidence="12">
    <location>
        <begin position="1"/>
        <end position="259"/>
    </location>
</feature>
<dbReference type="Pfam" id="PF00397">
    <property type="entry name" value="WW"/>
    <property type="match status" value="1"/>
</dbReference>
<dbReference type="OrthoDB" id="2419400at2759"/>
<evidence type="ECO:0000256" key="4">
    <source>
        <dbReference type="ARBA" id="ARBA00011738"/>
    </source>
</evidence>
<keyword evidence="9" id="KW-0413">Isomerase</keyword>
<evidence type="ECO:0000256" key="2">
    <source>
        <dbReference type="ARBA" id="ARBA00004699"/>
    </source>
</evidence>
<evidence type="ECO:0000256" key="8">
    <source>
        <dbReference type="ARBA" id="ARBA00022842"/>
    </source>
</evidence>
<dbReference type="FunFam" id="3.30.1240.20:FF:000001">
    <property type="entry name" value="Phosphomannomutase"/>
    <property type="match status" value="1"/>
</dbReference>